<comment type="caution">
    <text evidence="1">The sequence shown here is derived from an EMBL/GenBank/DDBJ whole genome shotgun (WGS) entry which is preliminary data.</text>
</comment>
<name>K5BIJ4_MYCHD</name>
<dbReference type="eggNOG" id="COG1225">
    <property type="taxonomic scope" value="Bacteria"/>
</dbReference>
<dbReference type="Proteomes" id="UP000006265">
    <property type="component" value="Unassembled WGS sequence"/>
</dbReference>
<dbReference type="AlphaFoldDB" id="K5BIJ4"/>
<dbReference type="RefSeq" id="WP_005631949.1">
    <property type="nucleotide sequence ID" value="NZ_AMRA01000134.1"/>
</dbReference>
<proteinExistence type="predicted"/>
<sequence length="178" mass="19542">MPPPSTITRAEFNSVTGELILVPDPERLVHLQFRRFAGCPICNLHLRSFVSRHDELERAGVREVVFFHSPADELAEHTADLPFATVADPDKVVYRRFGVEAGARALLDPRSWSAIVRGSALTAVGRFGLPSLRPANGRLGLPADFLIAPGARVLACKYGRHADDQWSVDEVLAHAERG</sequence>
<evidence type="ECO:0000313" key="1">
    <source>
        <dbReference type="EMBL" id="EKF21469.1"/>
    </source>
</evidence>
<dbReference type="EMBL" id="AMRA01000134">
    <property type="protein sequence ID" value="EKF21469.1"/>
    <property type="molecule type" value="Genomic_DNA"/>
</dbReference>
<dbReference type="CDD" id="cd02970">
    <property type="entry name" value="PRX_like2"/>
    <property type="match status" value="1"/>
</dbReference>
<dbReference type="InterPro" id="IPR036249">
    <property type="entry name" value="Thioredoxin-like_sf"/>
</dbReference>
<dbReference type="Pfam" id="PF13911">
    <property type="entry name" value="AhpC-TSA_2"/>
    <property type="match status" value="1"/>
</dbReference>
<dbReference type="STRING" id="1122247.GCA_000379865_03064"/>
<dbReference type="OrthoDB" id="9809746at2"/>
<dbReference type="InterPro" id="IPR032801">
    <property type="entry name" value="PXL2A/B/C"/>
</dbReference>
<gene>
    <name evidence="1" type="ORF">C731_4518</name>
</gene>
<evidence type="ECO:0000313" key="2">
    <source>
        <dbReference type="Proteomes" id="UP000006265"/>
    </source>
</evidence>
<dbReference type="Gene3D" id="3.40.30.10">
    <property type="entry name" value="Glutaredoxin"/>
    <property type="match status" value="1"/>
</dbReference>
<dbReference type="PATRIC" id="fig|1122247.3.peg.4330"/>
<organism evidence="1 2">
    <name type="scientific">Mycolicibacterium hassiacum (strain DSM 44199 / CIP 105218 / JCM 12690 / 3849)</name>
    <name type="common">Mycobacterium hassiacum</name>
    <dbReference type="NCBI Taxonomy" id="1122247"/>
    <lineage>
        <taxon>Bacteria</taxon>
        <taxon>Bacillati</taxon>
        <taxon>Actinomycetota</taxon>
        <taxon>Actinomycetes</taxon>
        <taxon>Mycobacteriales</taxon>
        <taxon>Mycobacteriaceae</taxon>
        <taxon>Mycolicibacterium</taxon>
    </lineage>
</organism>
<dbReference type="SUPFAM" id="SSF52833">
    <property type="entry name" value="Thioredoxin-like"/>
    <property type="match status" value="1"/>
</dbReference>
<accession>K5BIJ4</accession>
<keyword evidence="2" id="KW-1185">Reference proteome</keyword>
<protein>
    <submittedName>
        <fullName evidence="1">AhpC/TSA family protein</fullName>
    </submittedName>
</protein>
<reference evidence="1 2" key="1">
    <citation type="journal article" date="2012" name="J. Bacteriol.">
        <title>Genome sequence of Mycobacterium hassiacum DSM 44199, a rare source of heat-stable mycobacterial proteins.</title>
        <authorList>
            <person name="Tiago I."/>
            <person name="Maranha A."/>
            <person name="Mendes V."/>
            <person name="Alarico S."/>
            <person name="Moynihan P.J."/>
            <person name="Clarke A.J."/>
            <person name="Macedo-Ribeiro S."/>
            <person name="Pereira P.J."/>
            <person name="Empadinhas N."/>
        </authorList>
    </citation>
    <scope>NUCLEOTIDE SEQUENCE [LARGE SCALE GENOMIC DNA]</scope>
    <source>
        <strain evidence="2">DSM 44199 / CIP 105218 / JCM 12690 / 3849</strain>
    </source>
</reference>